<evidence type="ECO:0000313" key="4">
    <source>
        <dbReference type="Proteomes" id="UP000623129"/>
    </source>
</evidence>
<feature type="domain" description="Myb/SANT-like" evidence="2">
    <location>
        <begin position="10"/>
        <end position="105"/>
    </location>
</feature>
<accession>A0A833R160</accession>
<dbReference type="Proteomes" id="UP000623129">
    <property type="component" value="Unassembled WGS sequence"/>
</dbReference>
<evidence type="ECO:0000313" key="3">
    <source>
        <dbReference type="EMBL" id="KAF3328024.1"/>
    </source>
</evidence>
<dbReference type="PANTHER" id="PTHR46929">
    <property type="entry name" value="EXPRESSED PROTEIN"/>
    <property type="match status" value="1"/>
</dbReference>
<evidence type="ECO:0000259" key="2">
    <source>
        <dbReference type="Pfam" id="PF12776"/>
    </source>
</evidence>
<evidence type="ECO:0000256" key="1">
    <source>
        <dbReference type="SAM" id="MobiDB-lite"/>
    </source>
</evidence>
<gene>
    <name evidence="3" type="ORF">FCM35_KLT06630</name>
</gene>
<dbReference type="OrthoDB" id="595759at2759"/>
<dbReference type="AlphaFoldDB" id="A0A833R160"/>
<dbReference type="InterPro" id="IPR024752">
    <property type="entry name" value="Myb/SANT-like_dom"/>
</dbReference>
<sequence>MSKGKSKYFRWSDQMDRVLNSSLLEQHNLGHHLPSGWRPEAYEAVVEAIRDKCNVTITKAHVINRLKTWNVQYNIVKAMLSTNGFSWDWDVNMINVESDEVWDEYLKDHPEAACYKTKIIENWGDLPLICEKNRRPTRKSTDPETETGNNIQVEDATAELDNSHNTSDVSLPPVDIDFSEQEPFIEQQQQQEQLQQEEEEQQQQLPTTNGVTPDYLHSWPKGAKKRSRVGDAVVSLPAPHQLQFSDVPLQRSSAKKIFGELSIVKGLQEWQLLQIYDLFIEDERKFESFMALPNHLRKPWVLMQIRK</sequence>
<organism evidence="3 4">
    <name type="scientific">Carex littledalei</name>
    <dbReference type="NCBI Taxonomy" id="544730"/>
    <lineage>
        <taxon>Eukaryota</taxon>
        <taxon>Viridiplantae</taxon>
        <taxon>Streptophyta</taxon>
        <taxon>Embryophyta</taxon>
        <taxon>Tracheophyta</taxon>
        <taxon>Spermatophyta</taxon>
        <taxon>Magnoliopsida</taxon>
        <taxon>Liliopsida</taxon>
        <taxon>Poales</taxon>
        <taxon>Cyperaceae</taxon>
        <taxon>Cyperoideae</taxon>
        <taxon>Cariceae</taxon>
        <taxon>Carex</taxon>
        <taxon>Carex subgen. Euthyceras</taxon>
    </lineage>
</organism>
<feature type="compositionally biased region" description="Low complexity" evidence="1">
    <location>
        <begin position="181"/>
        <end position="194"/>
    </location>
</feature>
<keyword evidence="4" id="KW-1185">Reference proteome</keyword>
<feature type="region of interest" description="Disordered" evidence="1">
    <location>
        <begin position="134"/>
        <end position="214"/>
    </location>
</feature>
<dbReference type="Pfam" id="PF12776">
    <property type="entry name" value="Myb_DNA-bind_3"/>
    <property type="match status" value="1"/>
</dbReference>
<keyword evidence="3" id="KW-0238">DNA-binding</keyword>
<dbReference type="EMBL" id="SWLB01000016">
    <property type="protein sequence ID" value="KAF3328024.1"/>
    <property type="molecule type" value="Genomic_DNA"/>
</dbReference>
<dbReference type="PANTHER" id="PTHR46929:SF3">
    <property type="entry name" value="MYB_SANT-LIKE DOMAIN-CONTAINING PROTEIN"/>
    <property type="match status" value="1"/>
</dbReference>
<proteinExistence type="predicted"/>
<name>A0A833R160_9POAL</name>
<comment type="caution">
    <text evidence="3">The sequence shown here is derived from an EMBL/GenBank/DDBJ whole genome shotgun (WGS) entry which is preliminary data.</text>
</comment>
<dbReference type="GO" id="GO:0003677">
    <property type="term" value="F:DNA binding"/>
    <property type="evidence" value="ECO:0007669"/>
    <property type="project" value="UniProtKB-KW"/>
</dbReference>
<protein>
    <submittedName>
        <fullName evidence="3">Myb/SANT-like DNA-binding domain-containing protein</fullName>
    </submittedName>
</protein>
<reference evidence="3" key="1">
    <citation type="submission" date="2020-01" db="EMBL/GenBank/DDBJ databases">
        <title>Genome sequence of Kobresia littledalei, the first chromosome-level genome in the family Cyperaceae.</title>
        <authorList>
            <person name="Qu G."/>
        </authorList>
    </citation>
    <scope>NUCLEOTIDE SEQUENCE</scope>
    <source>
        <strain evidence="3">C.B.Clarke</strain>
        <tissue evidence="3">Leaf</tissue>
    </source>
</reference>